<keyword evidence="8 11" id="KW-0472">Membrane</keyword>
<evidence type="ECO:0000256" key="8">
    <source>
        <dbReference type="ARBA" id="ARBA00023136"/>
    </source>
</evidence>
<keyword evidence="4" id="KW-0488">Methylation</keyword>
<name>A0A2S7XNR0_9GAMM</name>
<sequence>MFMCRIYPLGINRHSHRFILRQRMTGTTLLELMITLSIAAILMSIAVPSFQSFTRTNRIAAITNQLSSALQHARSEAMTRGKTVTVCKSDDITDSTPTCNTGANWQDGWVVFVDNDGDGTFDAGDTPLRVGQSTNSGVVIGGGTNFANFVRFTPNGQSLGASTQRGTISICIAPAERNIIFNAIGRLRITTGTCP</sequence>
<evidence type="ECO:0000259" key="12">
    <source>
        <dbReference type="Pfam" id="PF12019"/>
    </source>
</evidence>
<reference evidence="13 14" key="1">
    <citation type="submission" date="2018-01" db="EMBL/GenBank/DDBJ databases">
        <title>The complete genome sequence of Chromatium okenii LaCa, a purple sulfur bacterium with a turbulent life.</title>
        <authorList>
            <person name="Luedin S.M."/>
            <person name="Liechti N."/>
            <person name="Storelli N."/>
            <person name="Danza F."/>
            <person name="Wittwer M."/>
            <person name="Pothier J.F."/>
            <person name="Tonolla M.A."/>
        </authorList>
    </citation>
    <scope>NUCLEOTIDE SEQUENCE [LARGE SCALE GENOMIC DNA]</scope>
    <source>
        <strain evidence="13 14">LaCa</strain>
    </source>
</reference>
<keyword evidence="3" id="KW-1003">Cell membrane</keyword>
<dbReference type="RefSeq" id="WP_105074351.1">
    <property type="nucleotide sequence ID" value="NZ_JAFLKP010000003.1"/>
</dbReference>
<dbReference type="SUPFAM" id="SSF54523">
    <property type="entry name" value="Pili subunits"/>
    <property type="match status" value="1"/>
</dbReference>
<feature type="domain" description="General secretion pathway GspH" evidence="12">
    <location>
        <begin position="63"/>
        <end position="185"/>
    </location>
</feature>
<dbReference type="GO" id="GO:0015628">
    <property type="term" value="P:protein secretion by the type II secretion system"/>
    <property type="evidence" value="ECO:0007669"/>
    <property type="project" value="InterPro"/>
</dbReference>
<accession>A0A2S7XNR0</accession>
<keyword evidence="6 11" id="KW-0812">Transmembrane</keyword>
<evidence type="ECO:0000256" key="2">
    <source>
        <dbReference type="ARBA" id="ARBA00021549"/>
    </source>
</evidence>
<comment type="similarity">
    <text evidence="9">Belongs to the GSP H family.</text>
</comment>
<dbReference type="InterPro" id="IPR045584">
    <property type="entry name" value="Pilin-like"/>
</dbReference>
<dbReference type="Gene3D" id="3.55.40.10">
    <property type="entry name" value="minor pseudopilin epsh domain"/>
    <property type="match status" value="1"/>
</dbReference>
<dbReference type="AlphaFoldDB" id="A0A2S7XNR0"/>
<dbReference type="OrthoDB" id="2313614at2"/>
<organism evidence="13 14">
    <name type="scientific">Chromatium okenii</name>
    <dbReference type="NCBI Taxonomy" id="61644"/>
    <lineage>
        <taxon>Bacteria</taxon>
        <taxon>Pseudomonadati</taxon>
        <taxon>Pseudomonadota</taxon>
        <taxon>Gammaproteobacteria</taxon>
        <taxon>Chromatiales</taxon>
        <taxon>Chromatiaceae</taxon>
        <taxon>Chromatium</taxon>
    </lineage>
</organism>
<gene>
    <name evidence="13" type="ORF">CXB77_13765</name>
</gene>
<protein>
    <recommendedName>
        <fullName evidence="2">Type II secretion system protein H</fullName>
    </recommendedName>
    <alternativeName>
        <fullName evidence="10">General secretion pathway protein H</fullName>
    </alternativeName>
</protein>
<evidence type="ECO:0000256" key="10">
    <source>
        <dbReference type="ARBA" id="ARBA00030775"/>
    </source>
</evidence>
<evidence type="ECO:0000256" key="3">
    <source>
        <dbReference type="ARBA" id="ARBA00022475"/>
    </source>
</evidence>
<dbReference type="GO" id="GO:0015627">
    <property type="term" value="C:type II protein secretion system complex"/>
    <property type="evidence" value="ECO:0007669"/>
    <property type="project" value="InterPro"/>
</dbReference>
<feature type="transmembrane region" description="Helical" evidence="11">
    <location>
        <begin position="29"/>
        <end position="50"/>
    </location>
</feature>
<evidence type="ECO:0000256" key="11">
    <source>
        <dbReference type="SAM" id="Phobius"/>
    </source>
</evidence>
<evidence type="ECO:0000313" key="14">
    <source>
        <dbReference type="Proteomes" id="UP000239936"/>
    </source>
</evidence>
<dbReference type="GO" id="GO:0005886">
    <property type="term" value="C:plasma membrane"/>
    <property type="evidence" value="ECO:0007669"/>
    <property type="project" value="UniProtKB-SubCell"/>
</dbReference>
<dbReference type="Pfam" id="PF07963">
    <property type="entry name" value="N_methyl"/>
    <property type="match status" value="1"/>
</dbReference>
<evidence type="ECO:0000256" key="9">
    <source>
        <dbReference type="ARBA" id="ARBA00025772"/>
    </source>
</evidence>
<keyword evidence="14" id="KW-1185">Reference proteome</keyword>
<dbReference type="Pfam" id="PF12019">
    <property type="entry name" value="GspH"/>
    <property type="match status" value="1"/>
</dbReference>
<keyword evidence="5" id="KW-0997">Cell inner membrane</keyword>
<dbReference type="InterPro" id="IPR022346">
    <property type="entry name" value="T2SS_GspH"/>
</dbReference>
<dbReference type="InterPro" id="IPR012902">
    <property type="entry name" value="N_methyl_site"/>
</dbReference>
<evidence type="ECO:0000256" key="6">
    <source>
        <dbReference type="ARBA" id="ARBA00022692"/>
    </source>
</evidence>
<evidence type="ECO:0000256" key="7">
    <source>
        <dbReference type="ARBA" id="ARBA00022989"/>
    </source>
</evidence>
<comment type="subcellular location">
    <subcellularLocation>
        <location evidence="1">Cell inner membrane</location>
        <topology evidence="1">Single-pass membrane protein</topology>
    </subcellularLocation>
</comment>
<comment type="caution">
    <text evidence="13">The sequence shown here is derived from an EMBL/GenBank/DDBJ whole genome shotgun (WGS) entry which is preliminary data.</text>
</comment>
<proteinExistence type="inferred from homology"/>
<evidence type="ECO:0000256" key="1">
    <source>
        <dbReference type="ARBA" id="ARBA00004377"/>
    </source>
</evidence>
<evidence type="ECO:0000313" key="13">
    <source>
        <dbReference type="EMBL" id="PQJ95306.1"/>
    </source>
</evidence>
<evidence type="ECO:0000256" key="5">
    <source>
        <dbReference type="ARBA" id="ARBA00022519"/>
    </source>
</evidence>
<dbReference type="Proteomes" id="UP000239936">
    <property type="component" value="Unassembled WGS sequence"/>
</dbReference>
<evidence type="ECO:0000256" key="4">
    <source>
        <dbReference type="ARBA" id="ARBA00022481"/>
    </source>
</evidence>
<keyword evidence="7 11" id="KW-1133">Transmembrane helix</keyword>
<dbReference type="EMBL" id="PPGH01000037">
    <property type="protein sequence ID" value="PQJ95306.1"/>
    <property type="molecule type" value="Genomic_DNA"/>
</dbReference>